<evidence type="ECO:0000313" key="1">
    <source>
        <dbReference type="EMBL" id="GKH12429.1"/>
    </source>
</evidence>
<dbReference type="Proteomes" id="UP001055048">
    <property type="component" value="Unassembled WGS sequence"/>
</dbReference>
<gene>
    <name evidence="1" type="ORF">CE91St12_06390</name>
</gene>
<reference evidence="1" key="1">
    <citation type="submission" date="2022-01" db="EMBL/GenBank/DDBJ databases">
        <title>Novel bile acid biosynthetic pathways are enriched in the microbiome of centenarians.</title>
        <authorList>
            <person name="Sato Y."/>
            <person name="Atarashi K."/>
            <person name="Plichta R.D."/>
            <person name="Arai Y."/>
            <person name="Sasajima S."/>
            <person name="Kearney M.S."/>
            <person name="Suda W."/>
            <person name="Takeshita K."/>
            <person name="Sasaki T."/>
            <person name="Okamoto S."/>
            <person name="Skelly N.A."/>
            <person name="Okamura Y."/>
            <person name="Vlamakis H."/>
            <person name="Li Y."/>
            <person name="Tanoue T."/>
            <person name="Takei H."/>
            <person name="Nittono H."/>
            <person name="Narushima S."/>
            <person name="Irie J."/>
            <person name="Itoh H."/>
            <person name="Moriya K."/>
            <person name="Sugiura Y."/>
            <person name="Suematsu M."/>
            <person name="Moritoki N."/>
            <person name="Shibata S."/>
            <person name="Littman R.D."/>
            <person name="Fischbach A.M."/>
            <person name="Uwamino Y."/>
            <person name="Inoue T."/>
            <person name="Honda A."/>
            <person name="Hattori M."/>
            <person name="Murai T."/>
            <person name="Xavier J.R."/>
            <person name="Hirose N."/>
            <person name="Honda K."/>
        </authorList>
    </citation>
    <scope>NUCLEOTIDE SEQUENCE</scope>
    <source>
        <strain evidence="1">CE91-St12</strain>
    </source>
</reference>
<evidence type="ECO:0000313" key="2">
    <source>
        <dbReference type="Proteomes" id="UP001055048"/>
    </source>
</evidence>
<name>A0AA37NB40_BACUN</name>
<accession>A0AA37NB40</accession>
<dbReference type="EMBL" id="BQNL01000001">
    <property type="protein sequence ID" value="GKH12429.1"/>
    <property type="molecule type" value="Genomic_DNA"/>
</dbReference>
<dbReference type="AlphaFoldDB" id="A0AA37NB40"/>
<proteinExistence type="predicted"/>
<comment type="caution">
    <text evidence="1">The sequence shown here is derived from an EMBL/GenBank/DDBJ whole genome shotgun (WGS) entry which is preliminary data.</text>
</comment>
<protein>
    <submittedName>
        <fullName evidence="1">Uncharacterized protein</fullName>
    </submittedName>
</protein>
<organism evidence="1 2">
    <name type="scientific">Bacteroides uniformis</name>
    <dbReference type="NCBI Taxonomy" id="820"/>
    <lineage>
        <taxon>Bacteria</taxon>
        <taxon>Pseudomonadati</taxon>
        <taxon>Bacteroidota</taxon>
        <taxon>Bacteroidia</taxon>
        <taxon>Bacteroidales</taxon>
        <taxon>Bacteroidaceae</taxon>
        <taxon>Bacteroides</taxon>
    </lineage>
</organism>
<sequence>MKPEAYTKKMAKAFNIDSYRKGLSTYTDCVAHYAELVECCYTNLKPNTPASSPYGILFNDLMVFASDMDKNELRILKDELNQYYSLKEWLVKNAFSYIAKIISKIEKYFPAMFYGVTEEHTCPHSNQLYLVTINDEEVNADYSSGYEVIEKILPIVVALENKLSRGDINAFEDDRYSMDQFMKLTVGMRVKALQQNDVLKTYFLNSLNNKIRNGETHDNSHYDSEHQICRYIDFNNPNNMVEIPLMDVAFMTYIQFIRIMEIALVVNKILQRIWN</sequence>